<organism evidence="2 3">
    <name type="scientific">Byssothecium circinans</name>
    <dbReference type="NCBI Taxonomy" id="147558"/>
    <lineage>
        <taxon>Eukaryota</taxon>
        <taxon>Fungi</taxon>
        <taxon>Dikarya</taxon>
        <taxon>Ascomycota</taxon>
        <taxon>Pezizomycotina</taxon>
        <taxon>Dothideomycetes</taxon>
        <taxon>Pleosporomycetidae</taxon>
        <taxon>Pleosporales</taxon>
        <taxon>Massarineae</taxon>
        <taxon>Massarinaceae</taxon>
        <taxon>Byssothecium</taxon>
    </lineage>
</organism>
<evidence type="ECO:0000313" key="2">
    <source>
        <dbReference type="EMBL" id="KAF1955938.1"/>
    </source>
</evidence>
<dbReference type="EMBL" id="ML976993">
    <property type="protein sequence ID" value="KAF1955938.1"/>
    <property type="molecule type" value="Genomic_DNA"/>
</dbReference>
<dbReference type="AlphaFoldDB" id="A0A6A5TU33"/>
<sequence>MNAQQPKLHLANVTTHNEAFYRLKLFYGTLRGLENTDLDVHLRTINRIRTELANLALTFERFANEVSQGPPENDRLYTYGARAEIRRLQLGLNKCHSGIRQIDDIKRIISSSKGKAVSRNPCKNAYTQDSDEEEKEQAEATGSKVVKRPAGAQGNDEVKNKEPVHPSPAAENEDTAIMYQSATVQPQDTATKDQVEIGEDSEEYDIIDKEEVADVEIMAGENPKRSNCIVM</sequence>
<dbReference type="Proteomes" id="UP000800035">
    <property type="component" value="Unassembled WGS sequence"/>
</dbReference>
<gene>
    <name evidence="2" type="ORF">CC80DRAFT_548998</name>
</gene>
<accession>A0A6A5TU33</accession>
<name>A0A6A5TU33_9PLEO</name>
<reference evidence="2" key="1">
    <citation type="journal article" date="2020" name="Stud. Mycol.">
        <title>101 Dothideomycetes genomes: a test case for predicting lifestyles and emergence of pathogens.</title>
        <authorList>
            <person name="Haridas S."/>
            <person name="Albert R."/>
            <person name="Binder M."/>
            <person name="Bloem J."/>
            <person name="Labutti K."/>
            <person name="Salamov A."/>
            <person name="Andreopoulos B."/>
            <person name="Baker S."/>
            <person name="Barry K."/>
            <person name="Bills G."/>
            <person name="Bluhm B."/>
            <person name="Cannon C."/>
            <person name="Castanera R."/>
            <person name="Culley D."/>
            <person name="Daum C."/>
            <person name="Ezra D."/>
            <person name="Gonzalez J."/>
            <person name="Henrissat B."/>
            <person name="Kuo A."/>
            <person name="Liang C."/>
            <person name="Lipzen A."/>
            <person name="Lutzoni F."/>
            <person name="Magnuson J."/>
            <person name="Mondo S."/>
            <person name="Nolan M."/>
            <person name="Ohm R."/>
            <person name="Pangilinan J."/>
            <person name="Park H.-J."/>
            <person name="Ramirez L."/>
            <person name="Alfaro M."/>
            <person name="Sun H."/>
            <person name="Tritt A."/>
            <person name="Yoshinaga Y."/>
            <person name="Zwiers L.-H."/>
            <person name="Turgeon B."/>
            <person name="Goodwin S."/>
            <person name="Spatafora J."/>
            <person name="Crous P."/>
            <person name="Grigoriev I."/>
        </authorList>
    </citation>
    <scope>NUCLEOTIDE SEQUENCE</scope>
    <source>
        <strain evidence="2">CBS 675.92</strain>
    </source>
</reference>
<feature type="region of interest" description="Disordered" evidence="1">
    <location>
        <begin position="116"/>
        <end position="175"/>
    </location>
</feature>
<evidence type="ECO:0000256" key="1">
    <source>
        <dbReference type="SAM" id="MobiDB-lite"/>
    </source>
</evidence>
<protein>
    <submittedName>
        <fullName evidence="2">Uncharacterized protein</fullName>
    </submittedName>
</protein>
<proteinExistence type="predicted"/>
<evidence type="ECO:0000313" key="3">
    <source>
        <dbReference type="Proteomes" id="UP000800035"/>
    </source>
</evidence>
<keyword evidence="3" id="KW-1185">Reference proteome</keyword>